<keyword evidence="3" id="KW-1185">Reference proteome</keyword>
<evidence type="ECO:0000313" key="3">
    <source>
        <dbReference type="Proteomes" id="UP000640333"/>
    </source>
</evidence>
<proteinExistence type="predicted"/>
<keyword evidence="1" id="KW-0472">Membrane</keyword>
<feature type="transmembrane region" description="Helical" evidence="1">
    <location>
        <begin position="20"/>
        <end position="45"/>
    </location>
</feature>
<evidence type="ECO:0000313" key="2">
    <source>
        <dbReference type="EMBL" id="MBE9396136.1"/>
    </source>
</evidence>
<dbReference type="AlphaFoldDB" id="A0A8J7K918"/>
<gene>
    <name evidence="2" type="ORF">IOQ59_02550</name>
</gene>
<dbReference type="Proteomes" id="UP000640333">
    <property type="component" value="Unassembled WGS sequence"/>
</dbReference>
<dbReference type="RefSeq" id="WP_193951693.1">
    <property type="nucleotide sequence ID" value="NZ_JADEYS010000002.1"/>
</dbReference>
<feature type="transmembrane region" description="Helical" evidence="1">
    <location>
        <begin position="146"/>
        <end position="165"/>
    </location>
</feature>
<keyword evidence="1" id="KW-0812">Transmembrane</keyword>
<feature type="transmembrane region" description="Helical" evidence="1">
    <location>
        <begin position="85"/>
        <end position="104"/>
    </location>
</feature>
<sequence>MFFTGLSQIFWVNLVGFQMVWWLSILGRDHTQSVIVFLLLMHFILHARPAHEAKVMLACSAIGYSVDAALTFAGVFVFYEHGGGVYMPPLWLLLLWVGFSATLRQSLVFFVDKLPLAALCGALAGSLTYVAAANLGAVSFGYSVTATAYLLAVIWAVLFPLLLWVSELLGESHALHDATHA</sequence>
<accession>A0A8J7K918</accession>
<organism evidence="2 3">
    <name type="scientific">Pontibacterium sinense</name>
    <dbReference type="NCBI Taxonomy" id="2781979"/>
    <lineage>
        <taxon>Bacteria</taxon>
        <taxon>Pseudomonadati</taxon>
        <taxon>Pseudomonadota</taxon>
        <taxon>Gammaproteobacteria</taxon>
        <taxon>Oceanospirillales</taxon>
        <taxon>Oceanospirillaceae</taxon>
        <taxon>Pontibacterium</taxon>
    </lineage>
</organism>
<keyword evidence="1" id="KW-1133">Transmembrane helix</keyword>
<dbReference type="InterPro" id="IPR021306">
    <property type="entry name" value="DUF2878"/>
</dbReference>
<dbReference type="EMBL" id="JADEYS010000002">
    <property type="protein sequence ID" value="MBE9396136.1"/>
    <property type="molecule type" value="Genomic_DNA"/>
</dbReference>
<dbReference type="Pfam" id="PF11086">
    <property type="entry name" value="DUF2878"/>
    <property type="match status" value="1"/>
</dbReference>
<feature type="transmembrane region" description="Helical" evidence="1">
    <location>
        <begin position="116"/>
        <end position="140"/>
    </location>
</feature>
<protein>
    <submittedName>
        <fullName evidence="2">DUF2878 domain-containing protein</fullName>
    </submittedName>
</protein>
<reference evidence="2" key="1">
    <citation type="submission" date="2020-10" db="EMBL/GenBank/DDBJ databases">
        <title>Bacterium isolated from coastal waters sediment.</title>
        <authorList>
            <person name="Chen R.-J."/>
            <person name="Lu D.-C."/>
            <person name="Zhu K.-L."/>
            <person name="Du Z.-J."/>
        </authorList>
    </citation>
    <scope>NUCLEOTIDE SEQUENCE</scope>
    <source>
        <strain evidence="2">N1Y112</strain>
    </source>
</reference>
<feature type="transmembrane region" description="Helical" evidence="1">
    <location>
        <begin position="57"/>
        <end position="79"/>
    </location>
</feature>
<evidence type="ECO:0000256" key="1">
    <source>
        <dbReference type="SAM" id="Phobius"/>
    </source>
</evidence>
<name>A0A8J7K918_9GAMM</name>
<comment type="caution">
    <text evidence="2">The sequence shown here is derived from an EMBL/GenBank/DDBJ whole genome shotgun (WGS) entry which is preliminary data.</text>
</comment>